<gene>
    <name evidence="2" type="ORF">RF55_22766</name>
</gene>
<evidence type="ECO:0000313" key="2">
    <source>
        <dbReference type="EMBL" id="KMQ82490.1"/>
    </source>
</evidence>
<feature type="region of interest" description="Disordered" evidence="1">
    <location>
        <begin position="106"/>
        <end position="134"/>
    </location>
</feature>
<dbReference type="OrthoDB" id="5979489at2759"/>
<comment type="caution">
    <text evidence="2">The sequence shown here is derived from an EMBL/GenBank/DDBJ whole genome shotgun (WGS) entry which is preliminary data.</text>
</comment>
<feature type="compositionally biased region" description="Basic residues" evidence="1">
    <location>
        <begin position="112"/>
        <end position="129"/>
    </location>
</feature>
<keyword evidence="3" id="KW-1185">Reference proteome</keyword>
<dbReference type="Proteomes" id="UP000036403">
    <property type="component" value="Unassembled WGS sequence"/>
</dbReference>
<proteinExistence type="predicted"/>
<name>A0A0J7MPG1_LASNI</name>
<sequence length="314" mass="35315">MYVPYRCCEKSFEDYYTNQTGHGLNYYQGAAFQKGYGFGGLFRSFFRAAVPLFKSGAKAVGKQLFSSGVGMLNDLSRGEDIKVAAKRHLKQAGQQLTDKAAAKMKTMIGSGRNKKRKRTQKRVSRRKVKKDGGPIEFNISGSGEEYMDLSSSHLYVQVKITKKDGSVLPDNESVAPVNLFLQALFSQVDVSLNERCISSSSNTYPYRAYIETLLNYGEDAKKSLLSCEGFYKDTHLEVVDPLKTPDGNEGLKKRYDLTCKSKTLDLIGQLHCDIFQQNRLLLNLVDLKIKMTRSKPTFCLNAPANDKEYRVILE</sequence>
<feature type="non-terminal residue" evidence="2">
    <location>
        <position position="314"/>
    </location>
</feature>
<evidence type="ECO:0000256" key="1">
    <source>
        <dbReference type="SAM" id="MobiDB-lite"/>
    </source>
</evidence>
<dbReference type="AlphaFoldDB" id="A0A0J7MPG1"/>
<reference evidence="2 3" key="1">
    <citation type="submission" date="2015-04" db="EMBL/GenBank/DDBJ databases">
        <title>Lasius niger genome sequencing.</title>
        <authorList>
            <person name="Konorov E.A."/>
            <person name="Nikitin M.A."/>
            <person name="Kirill M.V."/>
            <person name="Chang P."/>
        </authorList>
    </citation>
    <scope>NUCLEOTIDE SEQUENCE [LARGE SCALE GENOMIC DNA]</scope>
    <source>
        <tissue evidence="2">Whole</tissue>
    </source>
</reference>
<protein>
    <submittedName>
        <fullName evidence="2">Uncharacterized protein</fullName>
    </submittedName>
</protein>
<accession>A0A0J7MPG1</accession>
<dbReference type="InterPro" id="IPR000358">
    <property type="entry name" value="RNR_small_fam"/>
</dbReference>
<organism evidence="2 3">
    <name type="scientific">Lasius niger</name>
    <name type="common">Black garden ant</name>
    <dbReference type="NCBI Taxonomy" id="67767"/>
    <lineage>
        <taxon>Eukaryota</taxon>
        <taxon>Metazoa</taxon>
        <taxon>Ecdysozoa</taxon>
        <taxon>Arthropoda</taxon>
        <taxon>Hexapoda</taxon>
        <taxon>Insecta</taxon>
        <taxon>Pterygota</taxon>
        <taxon>Neoptera</taxon>
        <taxon>Endopterygota</taxon>
        <taxon>Hymenoptera</taxon>
        <taxon>Apocrita</taxon>
        <taxon>Aculeata</taxon>
        <taxon>Formicoidea</taxon>
        <taxon>Formicidae</taxon>
        <taxon>Formicinae</taxon>
        <taxon>Lasius</taxon>
        <taxon>Lasius</taxon>
    </lineage>
</organism>
<dbReference type="GO" id="GO:0005829">
    <property type="term" value="C:cytosol"/>
    <property type="evidence" value="ECO:0007669"/>
    <property type="project" value="TreeGrafter"/>
</dbReference>
<dbReference type="EMBL" id="LBMM01024976">
    <property type="protein sequence ID" value="KMQ82490.1"/>
    <property type="molecule type" value="Genomic_DNA"/>
</dbReference>
<dbReference type="PANTHER" id="PTHR23409">
    <property type="entry name" value="RIBONUCLEOSIDE-DIPHOSPHATE REDUCTASE SMALL CHAIN"/>
    <property type="match status" value="1"/>
</dbReference>
<dbReference type="STRING" id="67767.A0A0J7MPG1"/>
<evidence type="ECO:0000313" key="3">
    <source>
        <dbReference type="Proteomes" id="UP000036403"/>
    </source>
</evidence>
<dbReference type="GO" id="GO:0004748">
    <property type="term" value="F:ribonucleoside-diphosphate reductase activity, thioredoxin disulfide as acceptor"/>
    <property type="evidence" value="ECO:0007669"/>
    <property type="project" value="TreeGrafter"/>
</dbReference>
<dbReference type="GO" id="GO:0009263">
    <property type="term" value="P:deoxyribonucleotide biosynthetic process"/>
    <property type="evidence" value="ECO:0007669"/>
    <property type="project" value="InterPro"/>
</dbReference>
<dbReference type="PaxDb" id="67767-A0A0J7MPG1"/>
<dbReference type="PANTHER" id="PTHR23409:SF21">
    <property type="entry name" value="CAPSID PROTEIN"/>
    <property type="match status" value="1"/>
</dbReference>